<dbReference type="PANTHER" id="PTHR36844">
    <property type="entry name" value="PROTEASE PRSW"/>
    <property type="match status" value="1"/>
</dbReference>
<dbReference type="EMBL" id="JACHMK010000001">
    <property type="protein sequence ID" value="MBB6334771.1"/>
    <property type="molecule type" value="Genomic_DNA"/>
</dbReference>
<keyword evidence="1" id="KW-1133">Transmembrane helix</keyword>
<keyword evidence="1" id="KW-0472">Membrane</keyword>
<proteinExistence type="predicted"/>
<dbReference type="RefSeq" id="WP_184452748.1">
    <property type="nucleotide sequence ID" value="NZ_JACHMK010000001.1"/>
</dbReference>
<gene>
    <name evidence="2" type="ORF">HD592_001336</name>
</gene>
<dbReference type="PANTHER" id="PTHR36844:SF1">
    <property type="entry name" value="PROTEASE PRSW"/>
    <property type="match status" value="1"/>
</dbReference>
<dbReference type="Pfam" id="PF13367">
    <property type="entry name" value="PrsW-protease"/>
    <property type="match status" value="1"/>
</dbReference>
<feature type="transmembrane region" description="Helical" evidence="1">
    <location>
        <begin position="132"/>
        <end position="152"/>
    </location>
</feature>
<dbReference type="AlphaFoldDB" id="A0A923E733"/>
<organism evidence="2 3">
    <name type="scientific">Schaalia hyovaginalis</name>
    <dbReference type="NCBI Taxonomy" id="29316"/>
    <lineage>
        <taxon>Bacteria</taxon>
        <taxon>Bacillati</taxon>
        <taxon>Actinomycetota</taxon>
        <taxon>Actinomycetes</taxon>
        <taxon>Actinomycetales</taxon>
        <taxon>Actinomycetaceae</taxon>
        <taxon>Schaalia</taxon>
    </lineage>
</organism>
<feature type="transmembrane region" description="Helical" evidence="1">
    <location>
        <begin position="30"/>
        <end position="46"/>
    </location>
</feature>
<name>A0A923E733_9ACTO</name>
<keyword evidence="1" id="KW-0812">Transmembrane</keyword>
<feature type="transmembrane region" description="Helical" evidence="1">
    <location>
        <begin position="199"/>
        <end position="219"/>
    </location>
</feature>
<comment type="caution">
    <text evidence="2">The sequence shown here is derived from an EMBL/GenBank/DDBJ whole genome shotgun (WGS) entry which is preliminary data.</text>
</comment>
<dbReference type="GO" id="GO:0008233">
    <property type="term" value="F:peptidase activity"/>
    <property type="evidence" value="ECO:0007669"/>
    <property type="project" value="InterPro"/>
</dbReference>
<feature type="transmembrane region" description="Helical" evidence="1">
    <location>
        <begin position="58"/>
        <end position="80"/>
    </location>
</feature>
<evidence type="ECO:0000313" key="2">
    <source>
        <dbReference type="EMBL" id="MBB6334771.1"/>
    </source>
</evidence>
<reference evidence="2" key="1">
    <citation type="submission" date="2020-08" db="EMBL/GenBank/DDBJ databases">
        <title>Sequencing the genomes of 1000 actinobacteria strains.</title>
        <authorList>
            <person name="Klenk H.-P."/>
        </authorList>
    </citation>
    <scope>NUCLEOTIDE SEQUENCE</scope>
    <source>
        <strain evidence="2">DSM 10695</strain>
    </source>
</reference>
<dbReference type="InterPro" id="IPR026898">
    <property type="entry name" value="PrsW"/>
</dbReference>
<protein>
    <submittedName>
        <fullName evidence="2">RsiW-degrading membrane proteinase PrsW (M82 family)</fullName>
    </submittedName>
</protein>
<feature type="transmembrane region" description="Helical" evidence="1">
    <location>
        <begin position="231"/>
        <end position="252"/>
    </location>
</feature>
<dbReference type="Proteomes" id="UP000617426">
    <property type="component" value="Unassembled WGS sequence"/>
</dbReference>
<evidence type="ECO:0000313" key="3">
    <source>
        <dbReference type="Proteomes" id="UP000617426"/>
    </source>
</evidence>
<evidence type="ECO:0000256" key="1">
    <source>
        <dbReference type="SAM" id="Phobius"/>
    </source>
</evidence>
<feature type="transmembrane region" description="Helical" evidence="1">
    <location>
        <begin position="100"/>
        <end position="120"/>
    </location>
</feature>
<keyword evidence="3" id="KW-1185">Reference proteome</keyword>
<feature type="transmembrane region" description="Helical" evidence="1">
    <location>
        <begin position="172"/>
        <end position="192"/>
    </location>
</feature>
<accession>A0A923E733</accession>
<sequence>MSIIGAFAIGLSILGYLGLAGYSTTLHVAVYALVPLMIVIAVLVRIDRWEPEPFWTKATAFIWGAGLAIVFSSVVNTVFLLSAEAALADAGTAMRLTTVAVAPIVEESAKGLGVLLIVLVRRETIHSVLDGAVYAGFAGAGFAFIENMQYFIAASQESMTSLTVTFILRGAFSPFVHPMATSITGMALAWALLHAGTALGCLALSASGWLGAVLLHALWNFLAGLATSEWFLAYLMIEVPLFIAWLAFLLRLSRLDARSIRIGLEPYARTGWILPGEIDLVTDAAAKKAARAWAKAGGLRATRALDEFLVALAALGLDAAIMNRRGPQTARIAKDRELLASAASNRAEFLDLVARGGRR</sequence>